<keyword evidence="1" id="KW-0547">Nucleotide-binding</keyword>
<evidence type="ECO:0000313" key="7">
    <source>
        <dbReference type="Proteomes" id="UP000198556"/>
    </source>
</evidence>
<dbReference type="Pfam" id="PF00271">
    <property type="entry name" value="Helicase_C"/>
    <property type="match status" value="1"/>
</dbReference>
<dbReference type="PROSITE" id="PS51194">
    <property type="entry name" value="HELICASE_CTER"/>
    <property type="match status" value="1"/>
</dbReference>
<name>A0A1H9N2C0_9LACT</name>
<evidence type="ECO:0000259" key="4">
    <source>
        <dbReference type="PROSITE" id="PS51192"/>
    </source>
</evidence>
<dbReference type="GO" id="GO:0005524">
    <property type="term" value="F:ATP binding"/>
    <property type="evidence" value="ECO:0007669"/>
    <property type="project" value="UniProtKB-KW"/>
</dbReference>
<dbReference type="GO" id="GO:0006302">
    <property type="term" value="P:double-strand break repair"/>
    <property type="evidence" value="ECO:0007669"/>
    <property type="project" value="TreeGrafter"/>
</dbReference>
<dbReference type="PROSITE" id="PS51192">
    <property type="entry name" value="HELICASE_ATP_BIND_1"/>
    <property type="match status" value="1"/>
</dbReference>
<evidence type="ECO:0000313" key="6">
    <source>
        <dbReference type="EMBL" id="SER29917.1"/>
    </source>
</evidence>
<gene>
    <name evidence="6" type="ORF">SAMN05421767_13316</name>
</gene>
<keyword evidence="7" id="KW-1185">Reference proteome</keyword>
<dbReference type="InterPro" id="IPR006935">
    <property type="entry name" value="Helicase/UvrB_N"/>
</dbReference>
<proteinExistence type="predicted"/>
<sequence length="503" mass="57646">MGWENQMSALKLALKQQLQGRITRDKDIDSLVYELEQERFKVDGSLFKELLEESSNQEDSLVMDKQITTLLKGWEVKELAGFQKVHKREWQCQFCGTNDKEWRAVGPCTCGEDCFYCRQCFNMGKVKRCTTLYALADEAYSFPKKSVKVIYRGELSPSQQMISTALTDFLKQATQQTCLVWAVTGAGKTEMIFKVIQQVLEAGGRVGLAAPRIDVCHELAPRIKTAFPSVEQVCLTSESEDRYRRVPLTILTTHQLLRFYQAFDLLVIDEVDAFPYSNQPMLVYGARRSLQPTGKCIYLTATPSKALQKAAANQEISSLVLPARYHRHPLVVPKVKWCGNWRRLLGRELLPQFLKKWINQHLTTKKRFLLFIPSIRMIPQIEKSLQKAFPDAKFSSVSSKEEKRSKRVMKMRQEKYDFLVTTTILERGVTFPNIDVLVLGSEDRIFTKEVLIQIAGRVGRTVDYPTGEVVFCHYGTTKAIKQAIKEIKSLNQQAFEKGMIDHE</sequence>
<feature type="domain" description="Helicase C-terminal" evidence="5">
    <location>
        <begin position="349"/>
        <end position="503"/>
    </location>
</feature>
<dbReference type="SMART" id="SM00490">
    <property type="entry name" value="HELICc"/>
    <property type="match status" value="1"/>
</dbReference>
<dbReference type="InterPro" id="IPR001650">
    <property type="entry name" value="Helicase_C-like"/>
</dbReference>
<keyword evidence="3" id="KW-0238">DNA-binding</keyword>
<dbReference type="GO" id="GO:0043138">
    <property type="term" value="F:3'-5' DNA helicase activity"/>
    <property type="evidence" value="ECO:0007669"/>
    <property type="project" value="TreeGrafter"/>
</dbReference>
<dbReference type="PANTHER" id="PTHR30580:SF1">
    <property type="entry name" value="COMF OPERON PROTEIN 1"/>
    <property type="match status" value="1"/>
</dbReference>
<dbReference type="SMART" id="SM00487">
    <property type="entry name" value="DEXDc"/>
    <property type="match status" value="1"/>
</dbReference>
<dbReference type="OrthoDB" id="2077914at2"/>
<dbReference type="STRING" id="137733.SAMN05421767_13316"/>
<dbReference type="Gene3D" id="3.40.50.300">
    <property type="entry name" value="P-loop containing nucleotide triphosphate hydrolases"/>
    <property type="match status" value="2"/>
</dbReference>
<dbReference type="InterPro" id="IPR014001">
    <property type="entry name" value="Helicase_ATP-bd"/>
</dbReference>
<dbReference type="InterPro" id="IPR027417">
    <property type="entry name" value="P-loop_NTPase"/>
</dbReference>
<feature type="domain" description="Helicase ATP-binding" evidence="4">
    <location>
        <begin position="169"/>
        <end position="321"/>
    </location>
</feature>
<dbReference type="AlphaFoldDB" id="A0A1H9N2C0"/>
<dbReference type="GO" id="GO:0006310">
    <property type="term" value="P:DNA recombination"/>
    <property type="evidence" value="ECO:0007669"/>
    <property type="project" value="TreeGrafter"/>
</dbReference>
<evidence type="ECO:0000256" key="1">
    <source>
        <dbReference type="ARBA" id="ARBA00022741"/>
    </source>
</evidence>
<dbReference type="Pfam" id="PF04851">
    <property type="entry name" value="ResIII"/>
    <property type="match status" value="1"/>
</dbReference>
<dbReference type="EMBL" id="FOGF01000033">
    <property type="protein sequence ID" value="SER29917.1"/>
    <property type="molecule type" value="Genomic_DNA"/>
</dbReference>
<dbReference type="PANTHER" id="PTHR30580">
    <property type="entry name" value="PRIMOSOMAL PROTEIN N"/>
    <property type="match status" value="1"/>
</dbReference>
<accession>A0A1H9N2C0</accession>
<protein>
    <submittedName>
        <fullName evidence="6">Competence protein ComFA</fullName>
    </submittedName>
</protein>
<dbReference type="GO" id="GO:0003677">
    <property type="term" value="F:DNA binding"/>
    <property type="evidence" value="ECO:0007669"/>
    <property type="project" value="UniProtKB-KW"/>
</dbReference>
<keyword evidence="2" id="KW-0067">ATP-binding</keyword>
<reference evidence="6 7" key="1">
    <citation type="submission" date="2016-10" db="EMBL/GenBank/DDBJ databases">
        <authorList>
            <person name="de Groot N.N."/>
        </authorList>
    </citation>
    <scope>NUCLEOTIDE SEQUENCE [LARGE SCALE GENOMIC DNA]</scope>
    <source>
        <strain evidence="6 7">DSM 15827</strain>
    </source>
</reference>
<dbReference type="GO" id="GO:0006270">
    <property type="term" value="P:DNA replication initiation"/>
    <property type="evidence" value="ECO:0007669"/>
    <property type="project" value="TreeGrafter"/>
</dbReference>
<evidence type="ECO:0000259" key="5">
    <source>
        <dbReference type="PROSITE" id="PS51194"/>
    </source>
</evidence>
<organism evidence="6 7">
    <name type="scientific">Granulicatella balaenopterae</name>
    <dbReference type="NCBI Taxonomy" id="137733"/>
    <lineage>
        <taxon>Bacteria</taxon>
        <taxon>Bacillati</taxon>
        <taxon>Bacillota</taxon>
        <taxon>Bacilli</taxon>
        <taxon>Lactobacillales</taxon>
        <taxon>Carnobacteriaceae</taxon>
        <taxon>Granulicatella</taxon>
    </lineage>
</organism>
<dbReference type="SUPFAM" id="SSF52540">
    <property type="entry name" value="P-loop containing nucleoside triphosphate hydrolases"/>
    <property type="match status" value="1"/>
</dbReference>
<dbReference type="GO" id="GO:0016787">
    <property type="term" value="F:hydrolase activity"/>
    <property type="evidence" value="ECO:0007669"/>
    <property type="project" value="InterPro"/>
</dbReference>
<evidence type="ECO:0000256" key="2">
    <source>
        <dbReference type="ARBA" id="ARBA00022840"/>
    </source>
</evidence>
<evidence type="ECO:0000256" key="3">
    <source>
        <dbReference type="ARBA" id="ARBA00023125"/>
    </source>
</evidence>
<dbReference type="Proteomes" id="UP000198556">
    <property type="component" value="Unassembled WGS sequence"/>
</dbReference>